<keyword evidence="3" id="KW-1185">Reference proteome</keyword>
<feature type="region of interest" description="Disordered" evidence="1">
    <location>
        <begin position="53"/>
        <end position="75"/>
    </location>
</feature>
<accession>A0A392RCI8</accession>
<name>A0A392RCI8_9FABA</name>
<evidence type="ECO:0000256" key="1">
    <source>
        <dbReference type="SAM" id="MobiDB-lite"/>
    </source>
</evidence>
<comment type="caution">
    <text evidence="2">The sequence shown here is derived from an EMBL/GenBank/DDBJ whole genome shotgun (WGS) entry which is preliminary data.</text>
</comment>
<proteinExistence type="predicted"/>
<dbReference type="Proteomes" id="UP000265520">
    <property type="component" value="Unassembled WGS sequence"/>
</dbReference>
<dbReference type="EMBL" id="LXQA010206948">
    <property type="protein sequence ID" value="MCI33734.1"/>
    <property type="molecule type" value="Genomic_DNA"/>
</dbReference>
<sequence length="129" mass="15410">VENAYDKERQVVEIEMKQHAIMEQKEELEEKDNGMREPLKVKNMDLYVTPQSQPMKIQEQDLQQKEHPSNKAEEKSKIDKVINMICALFATVKLKRIWKQHPLFLKFIGFLTKKRKKTDDIFFLSYKTP</sequence>
<evidence type="ECO:0000313" key="2">
    <source>
        <dbReference type="EMBL" id="MCI33734.1"/>
    </source>
</evidence>
<reference evidence="2 3" key="1">
    <citation type="journal article" date="2018" name="Front. Plant Sci.">
        <title>Red Clover (Trifolium pratense) and Zigzag Clover (T. medium) - A Picture of Genomic Similarities and Differences.</title>
        <authorList>
            <person name="Dluhosova J."/>
            <person name="Istvanek J."/>
            <person name="Nedelnik J."/>
            <person name="Repkova J."/>
        </authorList>
    </citation>
    <scope>NUCLEOTIDE SEQUENCE [LARGE SCALE GENOMIC DNA]</scope>
    <source>
        <strain evidence="3">cv. 10/8</strain>
        <tissue evidence="2">Leaf</tissue>
    </source>
</reference>
<evidence type="ECO:0000313" key="3">
    <source>
        <dbReference type="Proteomes" id="UP000265520"/>
    </source>
</evidence>
<protein>
    <submittedName>
        <fullName evidence="2">Uncharacterized protein</fullName>
    </submittedName>
</protein>
<organism evidence="2 3">
    <name type="scientific">Trifolium medium</name>
    <dbReference type="NCBI Taxonomy" id="97028"/>
    <lineage>
        <taxon>Eukaryota</taxon>
        <taxon>Viridiplantae</taxon>
        <taxon>Streptophyta</taxon>
        <taxon>Embryophyta</taxon>
        <taxon>Tracheophyta</taxon>
        <taxon>Spermatophyta</taxon>
        <taxon>Magnoliopsida</taxon>
        <taxon>eudicotyledons</taxon>
        <taxon>Gunneridae</taxon>
        <taxon>Pentapetalae</taxon>
        <taxon>rosids</taxon>
        <taxon>fabids</taxon>
        <taxon>Fabales</taxon>
        <taxon>Fabaceae</taxon>
        <taxon>Papilionoideae</taxon>
        <taxon>50 kb inversion clade</taxon>
        <taxon>NPAAA clade</taxon>
        <taxon>Hologalegina</taxon>
        <taxon>IRL clade</taxon>
        <taxon>Trifolieae</taxon>
        <taxon>Trifolium</taxon>
    </lineage>
</organism>
<feature type="compositionally biased region" description="Basic and acidic residues" evidence="1">
    <location>
        <begin position="58"/>
        <end position="75"/>
    </location>
</feature>
<feature type="non-terminal residue" evidence="2">
    <location>
        <position position="1"/>
    </location>
</feature>
<dbReference type="AlphaFoldDB" id="A0A392RCI8"/>